<accession>A0A921F5I8</accession>
<organism evidence="4 5">
    <name type="scientific">Dietzia timorensis</name>
    <dbReference type="NCBI Taxonomy" id="499555"/>
    <lineage>
        <taxon>Bacteria</taxon>
        <taxon>Bacillati</taxon>
        <taxon>Actinomycetota</taxon>
        <taxon>Actinomycetes</taxon>
        <taxon>Mycobacteriales</taxon>
        <taxon>Dietziaceae</taxon>
        <taxon>Dietzia</taxon>
    </lineage>
</organism>
<proteinExistence type="predicted"/>
<dbReference type="RefSeq" id="WP_303913294.1">
    <property type="nucleotide sequence ID" value="NZ_DYXM01000185.1"/>
</dbReference>
<dbReference type="InterPro" id="IPR029028">
    <property type="entry name" value="Alpha/beta_knot_MTases"/>
</dbReference>
<dbReference type="Pfam" id="PF00588">
    <property type="entry name" value="SpoU_methylase"/>
    <property type="match status" value="1"/>
</dbReference>
<feature type="domain" description="tRNA/rRNA methyltransferase SpoU type" evidence="3">
    <location>
        <begin position="130"/>
        <end position="280"/>
    </location>
</feature>
<evidence type="ECO:0000256" key="1">
    <source>
        <dbReference type="ARBA" id="ARBA00022603"/>
    </source>
</evidence>
<evidence type="ECO:0000256" key="2">
    <source>
        <dbReference type="ARBA" id="ARBA00022679"/>
    </source>
</evidence>
<dbReference type="InterPro" id="IPR051259">
    <property type="entry name" value="rRNA_Methyltransferase"/>
</dbReference>
<dbReference type="GO" id="GO:0008173">
    <property type="term" value="F:RNA methyltransferase activity"/>
    <property type="evidence" value="ECO:0007669"/>
    <property type="project" value="InterPro"/>
</dbReference>
<evidence type="ECO:0000259" key="3">
    <source>
        <dbReference type="Pfam" id="PF00588"/>
    </source>
</evidence>
<comment type="caution">
    <text evidence="4">The sequence shown here is derived from an EMBL/GenBank/DDBJ whole genome shotgun (WGS) entry which is preliminary data.</text>
</comment>
<dbReference type="InterPro" id="IPR029026">
    <property type="entry name" value="tRNA_m1G_MTases_N"/>
</dbReference>
<reference evidence="4" key="2">
    <citation type="submission" date="2021-09" db="EMBL/GenBank/DDBJ databases">
        <authorList>
            <person name="Gilroy R."/>
        </authorList>
    </citation>
    <scope>NUCLEOTIDE SEQUENCE</scope>
    <source>
        <strain evidence="4">ChiGjej1B1-18357</strain>
    </source>
</reference>
<dbReference type="EMBL" id="DYXM01000185">
    <property type="protein sequence ID" value="HJE91258.1"/>
    <property type="molecule type" value="Genomic_DNA"/>
</dbReference>
<dbReference type="InterPro" id="IPR001537">
    <property type="entry name" value="SpoU_MeTrfase"/>
</dbReference>
<keyword evidence="2" id="KW-0808">Transferase</keyword>
<dbReference type="SUPFAM" id="SSF75217">
    <property type="entry name" value="alpha/beta knot"/>
    <property type="match status" value="1"/>
</dbReference>
<sequence>MHVIDIGDPADERLDPFRDLNVADRRPDAGGSGLVIAEGLYVVGRMLVSPLATMALAGTEAKLGRLREDLAAEGYSLDALAGDAPFYRVSNAVLSAVIGFASSRDVLAVAPRPAPRMTAEVLGSATARTLLVLEGVNNAENLGAMFRGAAAFGADGILMGAATADPWYRRTVRVSMGHVMNVPWANLGGTPTTWQRGLAELHDAGFSTLALTPSSDVTLAEAMSRVGAAGGAGKVALLVGAEGPGLTEHAMRAATLRAKIPMAAGVDSLNVATAAQIALYERFR</sequence>
<dbReference type="Gene3D" id="3.40.1280.10">
    <property type="match status" value="1"/>
</dbReference>
<dbReference type="SUPFAM" id="SSF55315">
    <property type="entry name" value="L30e-like"/>
    <property type="match status" value="1"/>
</dbReference>
<dbReference type="GO" id="GO:0032259">
    <property type="term" value="P:methylation"/>
    <property type="evidence" value="ECO:0007669"/>
    <property type="project" value="UniProtKB-KW"/>
</dbReference>
<gene>
    <name evidence="4" type="ORF">K8V11_09650</name>
</gene>
<dbReference type="InterPro" id="IPR029064">
    <property type="entry name" value="Ribosomal_eL30-like_sf"/>
</dbReference>
<dbReference type="Proteomes" id="UP000776650">
    <property type="component" value="Unassembled WGS sequence"/>
</dbReference>
<name>A0A921F5I8_9ACTN</name>
<dbReference type="CDD" id="cd18095">
    <property type="entry name" value="SpoU-like_rRNA-MTase"/>
    <property type="match status" value="1"/>
</dbReference>
<dbReference type="GO" id="GO:0006396">
    <property type="term" value="P:RNA processing"/>
    <property type="evidence" value="ECO:0007669"/>
    <property type="project" value="InterPro"/>
</dbReference>
<dbReference type="PANTHER" id="PTHR43191">
    <property type="entry name" value="RRNA METHYLTRANSFERASE 3"/>
    <property type="match status" value="1"/>
</dbReference>
<evidence type="ECO:0000313" key="5">
    <source>
        <dbReference type="Proteomes" id="UP000776650"/>
    </source>
</evidence>
<keyword evidence="1 4" id="KW-0489">Methyltransferase</keyword>
<dbReference type="GO" id="GO:0003723">
    <property type="term" value="F:RNA binding"/>
    <property type="evidence" value="ECO:0007669"/>
    <property type="project" value="InterPro"/>
</dbReference>
<reference evidence="4" key="1">
    <citation type="journal article" date="2021" name="PeerJ">
        <title>Extensive microbial diversity within the chicken gut microbiome revealed by metagenomics and culture.</title>
        <authorList>
            <person name="Gilroy R."/>
            <person name="Ravi A."/>
            <person name="Getino M."/>
            <person name="Pursley I."/>
            <person name="Horton D.L."/>
            <person name="Alikhan N.F."/>
            <person name="Baker D."/>
            <person name="Gharbi K."/>
            <person name="Hall N."/>
            <person name="Watson M."/>
            <person name="Adriaenssens E.M."/>
            <person name="Foster-Nyarko E."/>
            <person name="Jarju S."/>
            <person name="Secka A."/>
            <person name="Antonio M."/>
            <person name="Oren A."/>
            <person name="Chaudhuri R.R."/>
            <person name="La Ragione R."/>
            <person name="Hildebrand F."/>
            <person name="Pallen M.J."/>
        </authorList>
    </citation>
    <scope>NUCLEOTIDE SEQUENCE</scope>
    <source>
        <strain evidence="4">ChiGjej1B1-18357</strain>
    </source>
</reference>
<dbReference type="PANTHER" id="PTHR43191:SF12">
    <property type="entry name" value="RRNA METHYLASE"/>
    <property type="match status" value="1"/>
</dbReference>
<protein>
    <submittedName>
        <fullName evidence="4">RNA methyltransferase</fullName>
    </submittedName>
</protein>
<dbReference type="AlphaFoldDB" id="A0A921F5I8"/>
<evidence type="ECO:0000313" key="4">
    <source>
        <dbReference type="EMBL" id="HJE91258.1"/>
    </source>
</evidence>